<evidence type="ECO:0000256" key="1">
    <source>
        <dbReference type="SAM" id="MobiDB-lite"/>
    </source>
</evidence>
<dbReference type="EMBL" id="DF236980">
    <property type="protein sequence ID" value="GAQ79465.1"/>
    <property type="molecule type" value="Genomic_DNA"/>
</dbReference>
<sequence>MEPAWHWEETLQYPPDLTLLPDLLWTEGPQSCSDEPTFLSQGTCDETDLFIQSQESQGYVVSTSPEPLSPSMRACRKRKLIGEEHRQAERVSLSGCASDFLEPSTILSTESWSQDHGVDCTAGSSYAVLRGEEAELLDGVESIFVPVKDINPSYTCEEATVESIEPSPPGPDHFLRATKRQQMQDAGKPQRGQRFTIGKGIKQEQNPLSSPPRAGTAVPSLASPLSPLPIQPSKYPTQLFTPPRNLERRVSGGSKIYPFGPPRQELGASPTRSDVSQGLRSPPTPAQKVAHSPAVSSSSPRTRSLGGRTVIKLTKIKTEGTGSITVLKTK</sequence>
<proteinExistence type="predicted"/>
<protein>
    <submittedName>
        <fullName evidence="2">Uncharacterized protein</fullName>
    </submittedName>
</protein>
<evidence type="ECO:0000313" key="3">
    <source>
        <dbReference type="Proteomes" id="UP000054558"/>
    </source>
</evidence>
<feature type="region of interest" description="Disordered" evidence="1">
    <location>
        <begin position="158"/>
        <end position="310"/>
    </location>
</feature>
<name>A0A1Y1HLH3_KLENI</name>
<keyword evidence="3" id="KW-1185">Reference proteome</keyword>
<feature type="compositionally biased region" description="Polar residues" evidence="1">
    <location>
        <begin position="270"/>
        <end position="279"/>
    </location>
</feature>
<feature type="compositionally biased region" description="Low complexity" evidence="1">
    <location>
        <begin position="289"/>
        <end position="304"/>
    </location>
</feature>
<gene>
    <name evidence="2" type="ORF">KFL_000310160</name>
</gene>
<dbReference type="Proteomes" id="UP000054558">
    <property type="component" value="Unassembled WGS sequence"/>
</dbReference>
<dbReference type="AlphaFoldDB" id="A0A1Y1HLH3"/>
<organism evidence="2 3">
    <name type="scientific">Klebsormidium nitens</name>
    <name type="common">Green alga</name>
    <name type="synonym">Ulothrix nitens</name>
    <dbReference type="NCBI Taxonomy" id="105231"/>
    <lineage>
        <taxon>Eukaryota</taxon>
        <taxon>Viridiplantae</taxon>
        <taxon>Streptophyta</taxon>
        <taxon>Klebsormidiophyceae</taxon>
        <taxon>Klebsormidiales</taxon>
        <taxon>Klebsormidiaceae</taxon>
        <taxon>Klebsormidium</taxon>
    </lineage>
</organism>
<accession>A0A1Y1HLH3</accession>
<reference evidence="2 3" key="1">
    <citation type="journal article" date="2014" name="Nat. Commun.">
        <title>Klebsormidium flaccidum genome reveals primary factors for plant terrestrial adaptation.</title>
        <authorList>
            <person name="Hori K."/>
            <person name="Maruyama F."/>
            <person name="Fujisawa T."/>
            <person name="Togashi T."/>
            <person name="Yamamoto N."/>
            <person name="Seo M."/>
            <person name="Sato S."/>
            <person name="Yamada T."/>
            <person name="Mori H."/>
            <person name="Tajima N."/>
            <person name="Moriyama T."/>
            <person name="Ikeuchi M."/>
            <person name="Watanabe M."/>
            <person name="Wada H."/>
            <person name="Kobayashi K."/>
            <person name="Saito M."/>
            <person name="Masuda T."/>
            <person name="Sasaki-Sekimoto Y."/>
            <person name="Mashiguchi K."/>
            <person name="Awai K."/>
            <person name="Shimojima M."/>
            <person name="Masuda S."/>
            <person name="Iwai M."/>
            <person name="Nobusawa T."/>
            <person name="Narise T."/>
            <person name="Kondo S."/>
            <person name="Saito H."/>
            <person name="Sato R."/>
            <person name="Murakawa M."/>
            <person name="Ihara Y."/>
            <person name="Oshima-Yamada Y."/>
            <person name="Ohtaka K."/>
            <person name="Satoh M."/>
            <person name="Sonobe K."/>
            <person name="Ishii M."/>
            <person name="Ohtani R."/>
            <person name="Kanamori-Sato M."/>
            <person name="Honoki R."/>
            <person name="Miyazaki D."/>
            <person name="Mochizuki H."/>
            <person name="Umetsu J."/>
            <person name="Higashi K."/>
            <person name="Shibata D."/>
            <person name="Kamiya Y."/>
            <person name="Sato N."/>
            <person name="Nakamura Y."/>
            <person name="Tabata S."/>
            <person name="Ida S."/>
            <person name="Kurokawa K."/>
            <person name="Ohta H."/>
        </authorList>
    </citation>
    <scope>NUCLEOTIDE SEQUENCE [LARGE SCALE GENOMIC DNA]</scope>
    <source>
        <strain evidence="2 3">NIES-2285</strain>
    </source>
</reference>
<evidence type="ECO:0000313" key="2">
    <source>
        <dbReference type="EMBL" id="GAQ79465.1"/>
    </source>
</evidence>